<reference evidence="3" key="1">
    <citation type="journal article" date="2014" name="Proc. Natl. Acad. Sci. U.S.A.">
        <title>Extensive sampling of basidiomycete genomes demonstrates inadequacy of the white-rot/brown-rot paradigm for wood decay fungi.</title>
        <authorList>
            <person name="Riley R."/>
            <person name="Salamov A.A."/>
            <person name="Brown D.W."/>
            <person name="Nagy L.G."/>
            <person name="Floudas D."/>
            <person name="Held B.W."/>
            <person name="Levasseur A."/>
            <person name="Lombard V."/>
            <person name="Morin E."/>
            <person name="Otillar R."/>
            <person name="Lindquist E.A."/>
            <person name="Sun H."/>
            <person name="LaButti K.M."/>
            <person name="Schmutz J."/>
            <person name="Jabbour D."/>
            <person name="Luo H."/>
            <person name="Baker S.E."/>
            <person name="Pisabarro A.G."/>
            <person name="Walton J.D."/>
            <person name="Blanchette R.A."/>
            <person name="Henrissat B."/>
            <person name="Martin F."/>
            <person name="Cullen D."/>
            <person name="Hibbett D.S."/>
            <person name="Grigoriev I.V."/>
        </authorList>
    </citation>
    <scope>NUCLEOTIDE SEQUENCE [LARGE SCALE GENOMIC DNA]</scope>
    <source>
        <strain evidence="3">PC15</strain>
    </source>
</reference>
<dbReference type="EMBL" id="KL198013">
    <property type="protein sequence ID" value="KDQ23158.1"/>
    <property type="molecule type" value="Genomic_DNA"/>
</dbReference>
<proteinExistence type="predicted"/>
<evidence type="ECO:0000313" key="3">
    <source>
        <dbReference type="Proteomes" id="UP000027073"/>
    </source>
</evidence>
<evidence type="ECO:0000256" key="1">
    <source>
        <dbReference type="SAM" id="MobiDB-lite"/>
    </source>
</evidence>
<evidence type="ECO:0000313" key="2">
    <source>
        <dbReference type="EMBL" id="KDQ23158.1"/>
    </source>
</evidence>
<feature type="compositionally biased region" description="Polar residues" evidence="1">
    <location>
        <begin position="25"/>
        <end position="45"/>
    </location>
</feature>
<organism evidence="2 3">
    <name type="scientific">Pleurotus ostreatus (strain PC15)</name>
    <name type="common">Oyster mushroom</name>
    <dbReference type="NCBI Taxonomy" id="1137138"/>
    <lineage>
        <taxon>Eukaryota</taxon>
        <taxon>Fungi</taxon>
        <taxon>Dikarya</taxon>
        <taxon>Basidiomycota</taxon>
        <taxon>Agaricomycotina</taxon>
        <taxon>Agaricomycetes</taxon>
        <taxon>Agaricomycetidae</taxon>
        <taxon>Agaricales</taxon>
        <taxon>Pleurotineae</taxon>
        <taxon>Pleurotaceae</taxon>
        <taxon>Pleurotus</taxon>
    </lineage>
</organism>
<accession>A0A067N550</accession>
<feature type="region of interest" description="Disordered" evidence="1">
    <location>
        <begin position="1"/>
        <end position="45"/>
    </location>
</feature>
<protein>
    <submittedName>
        <fullName evidence="2">Uncharacterized protein</fullName>
    </submittedName>
</protein>
<sequence>MDNMSTTPHVRDQYLKAQDIETGPDATTASRAEQSNSSQPNSGQVRFTSVDMRPAFILLALAAFVAASPLQAATGTGIVARSVDNTDAVAVEAYYDWLQTQDEASVEDTPAFFKSALAAVKNAAITHGKAALSSVVASGCDKVQEKLAARTSELADDIVEQAYQDWLDSIDGTTIYATPEFFKSALAAVKTAVVAHGKAAVADLAAQGCEHVQSKIAGAGAPAEEPAA</sequence>
<dbReference type="InParanoid" id="A0A067N550"/>
<dbReference type="Proteomes" id="UP000027073">
    <property type="component" value="Unassembled WGS sequence"/>
</dbReference>
<name>A0A067N550_PLEO1</name>
<dbReference type="AlphaFoldDB" id="A0A067N550"/>
<dbReference type="VEuPathDB" id="FungiDB:PLEOSDRAFT_1114311"/>
<gene>
    <name evidence="2" type="ORF">PLEOSDRAFT_1114311</name>
</gene>
<dbReference type="OrthoDB" id="2978703at2759"/>
<dbReference type="HOGENOM" id="CLU_1215199_0_0_1"/>